<evidence type="ECO:0000313" key="2">
    <source>
        <dbReference type="Proteomes" id="UP000034793"/>
    </source>
</evidence>
<reference evidence="1 2" key="1">
    <citation type="journal article" date="2015" name="Nature">
        <title>rRNA introns, odd ribosomes, and small enigmatic genomes across a large radiation of phyla.</title>
        <authorList>
            <person name="Brown C.T."/>
            <person name="Hug L.A."/>
            <person name="Thomas B.C."/>
            <person name="Sharon I."/>
            <person name="Castelle C.J."/>
            <person name="Singh A."/>
            <person name="Wilkins M.J."/>
            <person name="Williams K.H."/>
            <person name="Banfield J.F."/>
        </authorList>
    </citation>
    <scope>NUCLEOTIDE SEQUENCE [LARGE SCALE GENOMIC DNA]</scope>
</reference>
<gene>
    <name evidence="1" type="ORF">UT61_C0050G0008</name>
</gene>
<protein>
    <submittedName>
        <fullName evidence="1">Uncharacterized protein</fullName>
    </submittedName>
</protein>
<accession>A0A0G0PJN3</accession>
<organism evidence="1 2">
    <name type="scientific">Candidatus Woesebacteria bacterium GW2011_GWA1_39_8</name>
    <dbReference type="NCBI Taxonomy" id="1618552"/>
    <lineage>
        <taxon>Bacteria</taxon>
        <taxon>Candidatus Woeseibacteriota</taxon>
    </lineage>
</organism>
<evidence type="ECO:0000313" key="1">
    <source>
        <dbReference type="EMBL" id="KKR28424.1"/>
    </source>
</evidence>
<sequence>MKNLLIYINPPKCFGDEEKITVQIQIDNSLELGWKREDIIFVTNFSYEYNSIKAIKIDEEQALWLL</sequence>
<dbReference type="EMBL" id="LBXL01000050">
    <property type="protein sequence ID" value="KKR28424.1"/>
    <property type="molecule type" value="Genomic_DNA"/>
</dbReference>
<dbReference type="Proteomes" id="UP000034793">
    <property type="component" value="Unassembled WGS sequence"/>
</dbReference>
<name>A0A0G0PJN3_9BACT</name>
<dbReference type="AlphaFoldDB" id="A0A0G0PJN3"/>
<comment type="caution">
    <text evidence="1">The sequence shown here is derived from an EMBL/GenBank/DDBJ whole genome shotgun (WGS) entry which is preliminary data.</text>
</comment>
<proteinExistence type="predicted"/>